<evidence type="ECO:0000313" key="3">
    <source>
        <dbReference type="EMBL" id="QNN57393.1"/>
    </source>
</evidence>
<dbReference type="EMBL" id="CP060714">
    <property type="protein sequence ID" value="QNN57393.1"/>
    <property type="molecule type" value="Genomic_DNA"/>
</dbReference>
<evidence type="ECO:0000259" key="2">
    <source>
        <dbReference type="Pfam" id="PF00857"/>
    </source>
</evidence>
<organism evidence="3 4">
    <name type="scientific">Diaphorobacter ruginosibacter</name>
    <dbReference type="NCBI Taxonomy" id="1715720"/>
    <lineage>
        <taxon>Bacteria</taxon>
        <taxon>Pseudomonadati</taxon>
        <taxon>Pseudomonadota</taxon>
        <taxon>Betaproteobacteria</taxon>
        <taxon>Burkholderiales</taxon>
        <taxon>Comamonadaceae</taxon>
        <taxon>Diaphorobacter</taxon>
    </lineage>
</organism>
<name>A0A7G9RP68_9BURK</name>
<dbReference type="InterPro" id="IPR050272">
    <property type="entry name" value="Isochorismatase-like_hydrls"/>
</dbReference>
<evidence type="ECO:0000313" key="4">
    <source>
        <dbReference type="Proteomes" id="UP000515811"/>
    </source>
</evidence>
<keyword evidence="1 3" id="KW-0378">Hydrolase</keyword>
<dbReference type="Gene3D" id="3.40.50.850">
    <property type="entry name" value="Isochorismatase-like"/>
    <property type="match status" value="1"/>
</dbReference>
<gene>
    <name evidence="3" type="ORF">H9K76_00340</name>
</gene>
<dbReference type="Proteomes" id="UP000515811">
    <property type="component" value="Chromosome"/>
</dbReference>
<keyword evidence="4" id="KW-1185">Reference proteome</keyword>
<dbReference type="InterPro" id="IPR036380">
    <property type="entry name" value="Isochorismatase-like_sf"/>
</dbReference>
<sequence>MSHASSPATNAHPTIRAMSGASPLAELDARGTALLVIDFQNEYFSGRMPIPAGEAALRNTQQLVAWADKHAIPVFQVQHVAPEGSALFALGGATVAFHPQMQPRAGDVLVRKENVSVFVGTDIHAQLQQRGIRTLVIAGLMTHACVAGAARDAAPLGYQVIVASDACATRGITRFDGESVDHEALHRAALAEIEDTFGDVLRSSDILALPLRMP</sequence>
<proteinExistence type="predicted"/>
<evidence type="ECO:0000256" key="1">
    <source>
        <dbReference type="ARBA" id="ARBA00022801"/>
    </source>
</evidence>
<accession>A0A7G9RP68</accession>
<dbReference type="Pfam" id="PF00857">
    <property type="entry name" value="Isochorismatase"/>
    <property type="match status" value="1"/>
</dbReference>
<dbReference type="InterPro" id="IPR000868">
    <property type="entry name" value="Isochorismatase-like_dom"/>
</dbReference>
<dbReference type="CDD" id="cd01014">
    <property type="entry name" value="nicotinamidase_related"/>
    <property type="match status" value="1"/>
</dbReference>
<reference evidence="3 4" key="1">
    <citation type="submission" date="2020-08" db="EMBL/GenBank/DDBJ databases">
        <title>Genome sequence of Diaphorobacter ruginosibacter DSM 27467T.</title>
        <authorList>
            <person name="Hyun D.-W."/>
            <person name="Bae J.-W."/>
        </authorList>
    </citation>
    <scope>NUCLEOTIDE SEQUENCE [LARGE SCALE GENOMIC DNA]</scope>
    <source>
        <strain evidence="3 4">DSM 27467</strain>
    </source>
</reference>
<protein>
    <submittedName>
        <fullName evidence="3">Cysteine hydrolase</fullName>
    </submittedName>
</protein>
<feature type="domain" description="Isochorismatase-like" evidence="2">
    <location>
        <begin position="32"/>
        <end position="203"/>
    </location>
</feature>
<dbReference type="PANTHER" id="PTHR43540:SF15">
    <property type="entry name" value="BLR5631 PROTEIN"/>
    <property type="match status" value="1"/>
</dbReference>
<dbReference type="KEGG" id="drg:H9K76_00340"/>
<dbReference type="SUPFAM" id="SSF52499">
    <property type="entry name" value="Isochorismatase-like hydrolases"/>
    <property type="match status" value="1"/>
</dbReference>
<dbReference type="AlphaFoldDB" id="A0A7G9RP68"/>
<dbReference type="PANTHER" id="PTHR43540">
    <property type="entry name" value="PEROXYUREIDOACRYLATE/UREIDOACRYLATE AMIDOHYDROLASE-RELATED"/>
    <property type="match status" value="1"/>
</dbReference>
<dbReference type="RefSeq" id="WP_187597647.1">
    <property type="nucleotide sequence ID" value="NZ_CP060714.1"/>
</dbReference>
<dbReference type="GO" id="GO:0016787">
    <property type="term" value="F:hydrolase activity"/>
    <property type="evidence" value="ECO:0007669"/>
    <property type="project" value="UniProtKB-KW"/>
</dbReference>